<dbReference type="KEGG" id="spai:FPZ24_16290"/>
<proteinExistence type="inferred from homology"/>
<keyword evidence="3 11" id="KW-0686">Riboflavin biosynthesis</keyword>
<evidence type="ECO:0000256" key="9">
    <source>
        <dbReference type="ARBA" id="ARBA00043932"/>
    </source>
</evidence>
<comment type="function">
    <text evidence="9 11">Catalyzes the conversion of GTP to 2,5-diamino-6-ribosylamino-4(3H)-pyrimidinone 5'-phosphate (DARP), formate and pyrophosphate.</text>
</comment>
<feature type="binding site" evidence="11">
    <location>
        <position position="210"/>
    </location>
    <ligand>
        <name>Zn(2+)</name>
        <dbReference type="ChEBI" id="CHEBI:29105"/>
        <note>catalytic</note>
    </ligand>
</feature>
<dbReference type="EC" id="3.5.4.25" evidence="11"/>
<keyword evidence="8 11" id="KW-0342">GTP-binding</keyword>
<keyword evidence="7 11" id="KW-0862">Zinc</keyword>
<dbReference type="OrthoDB" id="9793111at2"/>
<dbReference type="SUPFAM" id="SSF142695">
    <property type="entry name" value="RibA-like"/>
    <property type="match status" value="1"/>
</dbReference>
<dbReference type="CDD" id="cd00641">
    <property type="entry name" value="GTP_cyclohydro2"/>
    <property type="match status" value="1"/>
</dbReference>
<dbReference type="AlphaFoldDB" id="A0A5B8LMD5"/>
<dbReference type="RefSeq" id="WP_146573769.1">
    <property type="nucleotide sequence ID" value="NZ_CP042306.1"/>
</dbReference>
<keyword evidence="5 11" id="KW-0547">Nucleotide-binding</keyword>
<evidence type="ECO:0000259" key="12">
    <source>
        <dbReference type="Pfam" id="PF00925"/>
    </source>
</evidence>
<dbReference type="InterPro" id="IPR032677">
    <property type="entry name" value="GTP_cyclohydro_II"/>
</dbReference>
<name>A0A5B8LMD5_9SPHN</name>
<dbReference type="Proteomes" id="UP000315673">
    <property type="component" value="Chromosome"/>
</dbReference>
<dbReference type="EMBL" id="CP042306">
    <property type="protein sequence ID" value="QDZ08835.1"/>
    <property type="molecule type" value="Genomic_DNA"/>
</dbReference>
<evidence type="ECO:0000256" key="8">
    <source>
        <dbReference type="ARBA" id="ARBA00023134"/>
    </source>
</evidence>
<evidence type="ECO:0000256" key="4">
    <source>
        <dbReference type="ARBA" id="ARBA00022723"/>
    </source>
</evidence>
<feature type="binding site" evidence="11">
    <location>
        <position position="310"/>
    </location>
    <ligand>
        <name>GTP</name>
        <dbReference type="ChEBI" id="CHEBI:37565"/>
    </ligand>
</feature>
<gene>
    <name evidence="11 13" type="primary">ribA</name>
    <name evidence="13" type="ORF">FPZ24_16290</name>
</gene>
<feature type="binding site" evidence="11">
    <location>
        <begin position="205"/>
        <end position="209"/>
    </location>
    <ligand>
        <name>GTP</name>
        <dbReference type="ChEBI" id="CHEBI:37565"/>
    </ligand>
</feature>
<comment type="cofactor">
    <cofactor evidence="11">
        <name>Zn(2+)</name>
        <dbReference type="ChEBI" id="CHEBI:29105"/>
    </cofactor>
    <text evidence="11">Binds 1 zinc ion per subunit.</text>
</comment>
<feature type="binding site" evidence="11">
    <location>
        <position position="270"/>
    </location>
    <ligand>
        <name>GTP</name>
        <dbReference type="ChEBI" id="CHEBI:37565"/>
    </ligand>
</feature>
<dbReference type="NCBIfam" id="NF001591">
    <property type="entry name" value="PRK00393.1"/>
    <property type="match status" value="1"/>
</dbReference>
<feature type="domain" description="GTP cyclohydrolase II" evidence="12">
    <location>
        <begin position="164"/>
        <end position="326"/>
    </location>
</feature>
<accession>A0A5B8LMD5</accession>
<keyword evidence="14" id="KW-1185">Reference proteome</keyword>
<dbReference type="Gene3D" id="3.40.50.10990">
    <property type="entry name" value="GTP cyclohydrolase II"/>
    <property type="match status" value="1"/>
</dbReference>
<dbReference type="GO" id="GO:0003935">
    <property type="term" value="F:GTP cyclohydrolase II activity"/>
    <property type="evidence" value="ECO:0007669"/>
    <property type="project" value="UniProtKB-UniRule"/>
</dbReference>
<evidence type="ECO:0000256" key="6">
    <source>
        <dbReference type="ARBA" id="ARBA00022801"/>
    </source>
</evidence>
<feature type="active site" description="Nucleophile" evidence="11">
    <location>
        <position position="284"/>
    </location>
</feature>
<dbReference type="NCBIfam" id="TIGR00505">
    <property type="entry name" value="ribA"/>
    <property type="match status" value="1"/>
</dbReference>
<dbReference type="HAMAP" id="MF_00179">
    <property type="entry name" value="RibA"/>
    <property type="match status" value="1"/>
</dbReference>
<feature type="binding site" evidence="11">
    <location>
        <begin position="248"/>
        <end position="250"/>
    </location>
    <ligand>
        <name>GTP</name>
        <dbReference type="ChEBI" id="CHEBI:37565"/>
    </ligand>
</feature>
<dbReference type="GO" id="GO:0005525">
    <property type="term" value="F:GTP binding"/>
    <property type="evidence" value="ECO:0007669"/>
    <property type="project" value="UniProtKB-KW"/>
</dbReference>
<keyword evidence="4 11" id="KW-0479">Metal-binding</keyword>
<evidence type="ECO:0000256" key="2">
    <source>
        <dbReference type="ARBA" id="ARBA00005520"/>
    </source>
</evidence>
<comment type="similarity">
    <text evidence="11">Belongs to the GTP cyclohydrolase II family.</text>
</comment>
<comment type="pathway">
    <text evidence="1 11">Cofactor biosynthesis; riboflavin biosynthesis; 5-amino-6-(D-ribitylamino)uracil from GTP: step 1/4.</text>
</comment>
<evidence type="ECO:0000256" key="5">
    <source>
        <dbReference type="ARBA" id="ARBA00022741"/>
    </source>
</evidence>
<evidence type="ECO:0000313" key="13">
    <source>
        <dbReference type="EMBL" id="QDZ08835.1"/>
    </source>
</evidence>
<feature type="binding site" evidence="11">
    <location>
        <position position="221"/>
    </location>
    <ligand>
        <name>Zn(2+)</name>
        <dbReference type="ChEBI" id="CHEBI:29105"/>
        <note>catalytic</note>
    </ligand>
</feature>
<dbReference type="FunFam" id="3.40.50.10990:FF:000001">
    <property type="entry name" value="Riboflavin biosynthesis protein RibBA"/>
    <property type="match status" value="1"/>
</dbReference>
<dbReference type="InterPro" id="IPR036144">
    <property type="entry name" value="RibA-like_sf"/>
</dbReference>
<feature type="binding site" evidence="11">
    <location>
        <position position="223"/>
    </location>
    <ligand>
        <name>Zn(2+)</name>
        <dbReference type="ChEBI" id="CHEBI:29105"/>
        <note>catalytic</note>
    </ligand>
</feature>
<evidence type="ECO:0000313" key="14">
    <source>
        <dbReference type="Proteomes" id="UP000315673"/>
    </source>
</evidence>
<feature type="binding site" evidence="11">
    <location>
        <position position="226"/>
    </location>
    <ligand>
        <name>GTP</name>
        <dbReference type="ChEBI" id="CHEBI:37565"/>
    </ligand>
</feature>
<evidence type="ECO:0000256" key="7">
    <source>
        <dbReference type="ARBA" id="ARBA00022833"/>
    </source>
</evidence>
<protein>
    <recommendedName>
        <fullName evidence="11">GTP cyclohydrolase-2</fullName>
        <ecNumber evidence="11">3.5.4.25</ecNumber>
    </recommendedName>
    <alternativeName>
        <fullName evidence="11">GTP cyclohydrolase II</fullName>
    </alternativeName>
</protein>
<evidence type="ECO:0000256" key="11">
    <source>
        <dbReference type="HAMAP-Rule" id="MF_00179"/>
    </source>
</evidence>
<keyword evidence="6 11" id="KW-0378">Hydrolase</keyword>
<dbReference type="GO" id="GO:0005829">
    <property type="term" value="C:cytosol"/>
    <property type="evidence" value="ECO:0007669"/>
    <property type="project" value="TreeGrafter"/>
</dbReference>
<dbReference type="PANTHER" id="PTHR21327:SF18">
    <property type="entry name" value="3,4-DIHYDROXY-2-BUTANONE 4-PHOSPHATE SYNTHASE"/>
    <property type="match status" value="1"/>
</dbReference>
<feature type="binding site" evidence="11">
    <location>
        <position position="305"/>
    </location>
    <ligand>
        <name>GTP</name>
        <dbReference type="ChEBI" id="CHEBI:37565"/>
    </ligand>
</feature>
<dbReference type="InterPro" id="IPR000926">
    <property type="entry name" value="RibA"/>
</dbReference>
<sequence>MSARDVARAIDSLRRGWPIAIQGSGAPVGLLAIETADAGRLVAFDPGGDSPILLSAGRAATLKLANQIEAAIPDSPVLVERTFWIDFDCAVALADPQLDMATPMKGPFRAIPVPDPDVMTAALVLARTAGVLPAFFVGAATEPAITIVDIDDFEDPIHLAIAARAKLPVEGSERSEIVAFRSPDSPGEHVALIVGQPDGNPPLVRLHSECLTGDVLGSLKCDCGPQLHAAIHAMEGTGWGILLYLRQEGRGIGLVNKLRAYALQDQGFDTVDANTRLGFAVDARDFRVAARMLDLLGQTRIRLLTNNPEKVRVLQATGIDVVERVPIALPPNRFNEKYLATKRDRTGHQL</sequence>
<dbReference type="GO" id="GO:0008270">
    <property type="term" value="F:zinc ion binding"/>
    <property type="evidence" value="ECO:0007669"/>
    <property type="project" value="UniProtKB-UniRule"/>
</dbReference>
<evidence type="ECO:0000256" key="1">
    <source>
        <dbReference type="ARBA" id="ARBA00004853"/>
    </source>
</evidence>
<reference evidence="13 14" key="1">
    <citation type="submission" date="2019-07" db="EMBL/GenBank/DDBJ databases">
        <title>Full genome sequence of Sphingomonas sp. 4R-6-7(HKS19).</title>
        <authorList>
            <person name="Im W.-T."/>
        </authorList>
    </citation>
    <scope>NUCLEOTIDE SEQUENCE [LARGE SCALE GENOMIC DNA]</scope>
    <source>
        <strain evidence="13 14">HKS19</strain>
    </source>
</reference>
<evidence type="ECO:0000256" key="10">
    <source>
        <dbReference type="ARBA" id="ARBA00049295"/>
    </source>
</evidence>
<comment type="catalytic activity">
    <reaction evidence="10 11">
        <text>GTP + 4 H2O = 2,5-diamino-6-hydroxy-4-(5-phosphoribosylamino)-pyrimidine + formate + 2 phosphate + 3 H(+)</text>
        <dbReference type="Rhea" id="RHEA:23704"/>
        <dbReference type="ChEBI" id="CHEBI:15377"/>
        <dbReference type="ChEBI" id="CHEBI:15378"/>
        <dbReference type="ChEBI" id="CHEBI:15740"/>
        <dbReference type="ChEBI" id="CHEBI:37565"/>
        <dbReference type="ChEBI" id="CHEBI:43474"/>
        <dbReference type="ChEBI" id="CHEBI:58614"/>
        <dbReference type="EC" id="3.5.4.25"/>
    </reaction>
</comment>
<dbReference type="UniPathway" id="UPA00275">
    <property type="reaction ID" value="UER00400"/>
</dbReference>
<dbReference type="PANTHER" id="PTHR21327">
    <property type="entry name" value="GTP CYCLOHYDROLASE II-RELATED"/>
    <property type="match status" value="1"/>
</dbReference>
<feature type="active site" description="Proton acceptor" evidence="11">
    <location>
        <position position="282"/>
    </location>
</feature>
<dbReference type="Pfam" id="PF00925">
    <property type="entry name" value="GTP_cyclohydro2"/>
    <property type="match status" value="1"/>
</dbReference>
<comment type="similarity">
    <text evidence="2">In the N-terminal section; belongs to the DHBP synthase family.</text>
</comment>
<organism evidence="13 14">
    <name type="scientific">Sphingomonas panacisoli</name>
    <dbReference type="NCBI Taxonomy" id="1813879"/>
    <lineage>
        <taxon>Bacteria</taxon>
        <taxon>Pseudomonadati</taxon>
        <taxon>Pseudomonadota</taxon>
        <taxon>Alphaproteobacteria</taxon>
        <taxon>Sphingomonadales</taxon>
        <taxon>Sphingomonadaceae</taxon>
        <taxon>Sphingomonas</taxon>
    </lineage>
</organism>
<dbReference type="GO" id="GO:0009231">
    <property type="term" value="P:riboflavin biosynthetic process"/>
    <property type="evidence" value="ECO:0007669"/>
    <property type="project" value="UniProtKB-UniRule"/>
</dbReference>
<evidence type="ECO:0000256" key="3">
    <source>
        <dbReference type="ARBA" id="ARBA00022619"/>
    </source>
</evidence>